<keyword evidence="2" id="KW-1185">Reference proteome</keyword>
<dbReference type="EMBL" id="OZ034818">
    <property type="protein sequence ID" value="CAL1387895.1"/>
    <property type="molecule type" value="Genomic_DNA"/>
</dbReference>
<dbReference type="PANTHER" id="PTHR11439">
    <property type="entry name" value="GAG-POL-RELATED RETROTRANSPOSON"/>
    <property type="match status" value="1"/>
</dbReference>
<dbReference type="CDD" id="cd09272">
    <property type="entry name" value="RNase_HI_RT_Ty1"/>
    <property type="match status" value="1"/>
</dbReference>
<dbReference type="Proteomes" id="UP001497516">
    <property type="component" value="Chromosome 5"/>
</dbReference>
<protein>
    <recommendedName>
        <fullName evidence="3">Copia protein</fullName>
    </recommendedName>
</protein>
<dbReference type="PANTHER" id="PTHR11439:SF470">
    <property type="entry name" value="CYSTEINE-RICH RLK (RECEPTOR-LIKE PROTEIN KINASE) 8"/>
    <property type="match status" value="1"/>
</dbReference>
<evidence type="ECO:0000313" key="2">
    <source>
        <dbReference type="Proteomes" id="UP001497516"/>
    </source>
</evidence>
<proteinExistence type="predicted"/>
<reference evidence="1 2" key="1">
    <citation type="submission" date="2024-04" db="EMBL/GenBank/DDBJ databases">
        <authorList>
            <person name="Fracassetti M."/>
        </authorList>
    </citation>
    <scope>NUCLEOTIDE SEQUENCE [LARGE SCALE GENOMIC DNA]</scope>
</reference>
<organism evidence="1 2">
    <name type="scientific">Linum trigynum</name>
    <dbReference type="NCBI Taxonomy" id="586398"/>
    <lineage>
        <taxon>Eukaryota</taxon>
        <taxon>Viridiplantae</taxon>
        <taxon>Streptophyta</taxon>
        <taxon>Embryophyta</taxon>
        <taxon>Tracheophyta</taxon>
        <taxon>Spermatophyta</taxon>
        <taxon>Magnoliopsida</taxon>
        <taxon>eudicotyledons</taxon>
        <taxon>Gunneridae</taxon>
        <taxon>Pentapetalae</taxon>
        <taxon>rosids</taxon>
        <taxon>fabids</taxon>
        <taxon>Malpighiales</taxon>
        <taxon>Linaceae</taxon>
        <taxon>Linum</taxon>
    </lineage>
</organism>
<dbReference type="AlphaFoldDB" id="A0AAV2EQX7"/>
<accession>A0AAV2EQX7</accession>
<evidence type="ECO:0000313" key="1">
    <source>
        <dbReference type="EMBL" id="CAL1387895.1"/>
    </source>
</evidence>
<sequence length="93" mass="10659">MGVKIPLPVAVYCDNKSAIHIAENPVFHERTKHIEIDMHVTRERLKTGLIKLFHVSTINQLVDIFTKSLHRIRLNELLDKLGVKKSTHNLKGV</sequence>
<gene>
    <name evidence="1" type="ORF">LTRI10_LOCUS28848</name>
</gene>
<evidence type="ECO:0008006" key="3">
    <source>
        <dbReference type="Google" id="ProtNLM"/>
    </source>
</evidence>
<name>A0AAV2EQX7_9ROSI</name>